<feature type="binding site" evidence="7">
    <location>
        <position position="145"/>
    </location>
    <ligand>
        <name>4-imidazolone-5-propanoate</name>
        <dbReference type="ChEBI" id="CHEBI:77893"/>
    </ligand>
</feature>
<dbReference type="InterPro" id="IPR011059">
    <property type="entry name" value="Metal-dep_hydrolase_composite"/>
</dbReference>
<feature type="binding site" evidence="7">
    <location>
        <position position="243"/>
    </location>
    <ligand>
        <name>Fe(3+)</name>
        <dbReference type="ChEBI" id="CHEBI:29034"/>
    </ligand>
</feature>
<comment type="subcellular location">
    <subcellularLocation>
        <location evidence="7">Cytoplasm</location>
    </subcellularLocation>
</comment>
<dbReference type="HAMAP" id="MF_00372">
    <property type="entry name" value="HutI"/>
    <property type="match status" value="1"/>
</dbReference>
<dbReference type="Pfam" id="PF01979">
    <property type="entry name" value="Amidohydro_1"/>
    <property type="match status" value="1"/>
</dbReference>
<comment type="function">
    <text evidence="7">Catalyzes the hydrolytic cleavage of the carbon-nitrogen bond in imidazolone-5-propanoate to yield N-formimidoyl-L-glutamate. It is the third step in the universal histidine degradation pathway.</text>
</comment>
<keyword evidence="4 7" id="KW-0369">Histidine metabolism</keyword>
<evidence type="ECO:0000256" key="6">
    <source>
        <dbReference type="ARBA" id="ARBA00023004"/>
    </source>
</evidence>
<feature type="binding site" evidence="7">
    <location>
        <position position="145"/>
    </location>
    <ligand>
        <name>N-formimidoyl-L-glutamate</name>
        <dbReference type="ChEBI" id="CHEBI:58928"/>
    </ligand>
</feature>
<comment type="caution">
    <text evidence="9">The sequence shown here is derived from an EMBL/GenBank/DDBJ whole genome shotgun (WGS) entry which is preliminary data.</text>
</comment>
<evidence type="ECO:0000259" key="8">
    <source>
        <dbReference type="Pfam" id="PF01979"/>
    </source>
</evidence>
<evidence type="ECO:0000313" key="9">
    <source>
        <dbReference type="EMBL" id="GMG85329.1"/>
    </source>
</evidence>
<keyword evidence="3 7" id="KW-0378">Hydrolase</keyword>
<dbReference type="Gene3D" id="3.20.20.140">
    <property type="entry name" value="Metal-dependent hydrolases"/>
    <property type="match status" value="1"/>
</dbReference>
<feature type="binding site" evidence="7">
    <location>
        <position position="318"/>
    </location>
    <ligand>
        <name>Zn(2+)</name>
        <dbReference type="ChEBI" id="CHEBI:29105"/>
    </ligand>
</feature>
<evidence type="ECO:0000256" key="4">
    <source>
        <dbReference type="ARBA" id="ARBA00022808"/>
    </source>
</evidence>
<feature type="binding site" evidence="7">
    <location>
        <position position="75"/>
    </location>
    <ligand>
        <name>Zn(2+)</name>
        <dbReference type="ChEBI" id="CHEBI:29105"/>
    </ligand>
</feature>
<keyword evidence="5 7" id="KW-0862">Zinc</keyword>
<evidence type="ECO:0000256" key="1">
    <source>
        <dbReference type="ARBA" id="ARBA00012864"/>
    </source>
</evidence>
<reference evidence="9 10" key="1">
    <citation type="submission" date="2023-04" db="EMBL/GenBank/DDBJ databases">
        <title>Marinoamorphus aggregata gen. nov., sp. Nov., isolate from tissue of brittle star Ophioplocus japonicus.</title>
        <authorList>
            <person name="Kawano K."/>
            <person name="Sawayama S."/>
            <person name="Nakagawa S."/>
        </authorList>
    </citation>
    <scope>NUCLEOTIDE SEQUENCE [LARGE SCALE GENOMIC DNA]</scope>
    <source>
        <strain evidence="9 10">NKW23</strain>
    </source>
</reference>
<keyword evidence="7" id="KW-0963">Cytoplasm</keyword>
<name>A0ABQ6LTC0_9RHOB</name>
<evidence type="ECO:0000256" key="7">
    <source>
        <dbReference type="HAMAP-Rule" id="MF_00372"/>
    </source>
</evidence>
<dbReference type="InterPro" id="IPR005920">
    <property type="entry name" value="HutI"/>
</dbReference>
<comment type="pathway">
    <text evidence="7">Amino-acid degradation; L-histidine degradation into L-glutamate; N-formimidoyl-L-glutamate from L-histidine: step 3/3.</text>
</comment>
<organism evidence="9 10">
    <name type="scientific">Paralimibaculum aggregatum</name>
    <dbReference type="NCBI Taxonomy" id="3036245"/>
    <lineage>
        <taxon>Bacteria</taxon>
        <taxon>Pseudomonadati</taxon>
        <taxon>Pseudomonadota</taxon>
        <taxon>Alphaproteobacteria</taxon>
        <taxon>Rhodobacterales</taxon>
        <taxon>Paracoccaceae</taxon>
        <taxon>Paralimibaculum</taxon>
    </lineage>
</organism>
<feature type="binding site" evidence="7">
    <location>
        <position position="246"/>
    </location>
    <ligand>
        <name>4-imidazolone-5-propanoate</name>
        <dbReference type="ChEBI" id="CHEBI:77893"/>
    </ligand>
</feature>
<comment type="cofactor">
    <cofactor evidence="7">
        <name>Zn(2+)</name>
        <dbReference type="ChEBI" id="CHEBI:29105"/>
    </cofactor>
    <cofactor evidence="7">
        <name>Fe(3+)</name>
        <dbReference type="ChEBI" id="CHEBI:29034"/>
    </cofactor>
    <text evidence="7">Binds 1 zinc or iron ion per subunit.</text>
</comment>
<feature type="binding site" evidence="7">
    <location>
        <position position="73"/>
    </location>
    <ligand>
        <name>Fe(3+)</name>
        <dbReference type="ChEBI" id="CHEBI:29034"/>
    </ligand>
</feature>
<dbReference type="CDD" id="cd01296">
    <property type="entry name" value="Imidazolone-5PH"/>
    <property type="match status" value="1"/>
</dbReference>
<evidence type="ECO:0000256" key="5">
    <source>
        <dbReference type="ARBA" id="ARBA00022833"/>
    </source>
</evidence>
<dbReference type="Proteomes" id="UP001239909">
    <property type="component" value="Unassembled WGS sequence"/>
</dbReference>
<dbReference type="NCBIfam" id="TIGR01224">
    <property type="entry name" value="hutI"/>
    <property type="match status" value="1"/>
</dbReference>
<dbReference type="InterPro" id="IPR032466">
    <property type="entry name" value="Metal_Hydrolase"/>
</dbReference>
<comment type="catalytic activity">
    <reaction evidence="7">
        <text>4-imidazolone-5-propanoate + H2O = N-formimidoyl-L-glutamate</text>
        <dbReference type="Rhea" id="RHEA:23660"/>
        <dbReference type="ChEBI" id="CHEBI:15377"/>
        <dbReference type="ChEBI" id="CHEBI:58928"/>
        <dbReference type="ChEBI" id="CHEBI:77893"/>
        <dbReference type="EC" id="3.5.2.7"/>
    </reaction>
</comment>
<keyword evidence="10" id="KW-1185">Reference proteome</keyword>
<dbReference type="SUPFAM" id="SSF51556">
    <property type="entry name" value="Metallo-dependent hydrolases"/>
    <property type="match status" value="1"/>
</dbReference>
<feature type="binding site" evidence="7">
    <location>
        <position position="323"/>
    </location>
    <ligand>
        <name>4-imidazolone-5-propanoate</name>
        <dbReference type="ChEBI" id="CHEBI:77893"/>
    </ligand>
</feature>
<dbReference type="Gene3D" id="2.30.40.10">
    <property type="entry name" value="Urease, subunit C, domain 1"/>
    <property type="match status" value="1"/>
</dbReference>
<protein>
    <recommendedName>
        <fullName evidence="1 7">Imidazolonepropionase</fullName>
        <ecNumber evidence="1 7">3.5.2.7</ecNumber>
    </recommendedName>
    <alternativeName>
        <fullName evidence="7">Imidazolone-5-propionate hydrolase</fullName>
    </alternativeName>
</protein>
<accession>A0ABQ6LTC0</accession>
<evidence type="ECO:0000313" key="10">
    <source>
        <dbReference type="Proteomes" id="UP001239909"/>
    </source>
</evidence>
<feature type="binding site" evidence="7">
    <location>
        <position position="82"/>
    </location>
    <ligand>
        <name>4-imidazolone-5-propanoate</name>
        <dbReference type="ChEBI" id="CHEBI:77893"/>
    </ligand>
</feature>
<comment type="similarity">
    <text evidence="7">Belongs to the metallo-dependent hydrolases superfamily. HutI family.</text>
</comment>
<keyword evidence="2 7" id="KW-0479">Metal-binding</keyword>
<dbReference type="SUPFAM" id="SSF51338">
    <property type="entry name" value="Composite domain of metallo-dependent hydrolases"/>
    <property type="match status" value="1"/>
</dbReference>
<feature type="binding site" evidence="7">
    <location>
        <position position="320"/>
    </location>
    <ligand>
        <name>N-formimidoyl-L-glutamate</name>
        <dbReference type="ChEBI" id="CHEBI:58928"/>
    </ligand>
</feature>
<feature type="binding site" evidence="7">
    <location>
        <position position="178"/>
    </location>
    <ligand>
        <name>4-imidazolone-5-propanoate</name>
        <dbReference type="ChEBI" id="CHEBI:77893"/>
    </ligand>
</feature>
<feature type="binding site" evidence="7">
    <location>
        <position position="75"/>
    </location>
    <ligand>
        <name>Fe(3+)</name>
        <dbReference type="ChEBI" id="CHEBI:29034"/>
    </ligand>
</feature>
<gene>
    <name evidence="7 9" type="primary">hutI</name>
    <name evidence="9" type="ORF">LNKW23_45490</name>
</gene>
<dbReference type="EC" id="3.5.2.7" evidence="1 7"/>
<dbReference type="InterPro" id="IPR006680">
    <property type="entry name" value="Amidohydro-rel"/>
</dbReference>
<evidence type="ECO:0000256" key="2">
    <source>
        <dbReference type="ARBA" id="ARBA00022723"/>
    </source>
</evidence>
<sequence>MAAGFSGGQVLTGLRLATMAAPGTGTIPDGVIAIRDGHIAFAGPAEELPREMARWPGRDYGGRLATPALIDCHTHLVFGGHRAREFALRLEGASYEEIARAGGGIRSTVTATRSASDGELLAGALTRLDAMIAEGVATVEIKSGYGLDLETELRMLRVARALGQARQVRVVTTCLAAHALPEEYTGRSDAYIDLVCDRILPAAAAEGLADAVDGFCEGIAFSPEQMARVFAAARALGLPVKLHAEQLSNLGGAALAARHGALSADHLEYLDAAGVQAMAAAGTVAVLLPGAFYTLRETQAPPVALLREAGVPIAVATDANPGSSPMTSLILALNMACTLLRLTPDEALGGATREAARALGLGAETGTIEAGKAADIAIWNIETPEELAYRIGDNPLHQRLTGGRA</sequence>
<feature type="binding site" evidence="7">
    <location>
        <position position="322"/>
    </location>
    <ligand>
        <name>N-formimidoyl-L-glutamate</name>
        <dbReference type="ChEBI" id="CHEBI:58928"/>
    </ligand>
</feature>
<feature type="binding site" evidence="7">
    <location>
        <position position="73"/>
    </location>
    <ligand>
        <name>Zn(2+)</name>
        <dbReference type="ChEBI" id="CHEBI:29105"/>
    </ligand>
</feature>
<feature type="binding site" evidence="7">
    <location>
        <position position="243"/>
    </location>
    <ligand>
        <name>Zn(2+)</name>
        <dbReference type="ChEBI" id="CHEBI:29105"/>
    </ligand>
</feature>
<dbReference type="RefSeq" id="WP_285674627.1">
    <property type="nucleotide sequence ID" value="NZ_BSYI01000060.1"/>
</dbReference>
<dbReference type="EMBL" id="BSYI01000060">
    <property type="protein sequence ID" value="GMG85329.1"/>
    <property type="molecule type" value="Genomic_DNA"/>
</dbReference>
<feature type="binding site" evidence="7">
    <location>
        <position position="318"/>
    </location>
    <ligand>
        <name>Fe(3+)</name>
        <dbReference type="ChEBI" id="CHEBI:29034"/>
    </ligand>
</feature>
<keyword evidence="6 7" id="KW-0408">Iron</keyword>
<evidence type="ECO:0000256" key="3">
    <source>
        <dbReference type="ARBA" id="ARBA00022801"/>
    </source>
</evidence>
<dbReference type="PANTHER" id="PTHR42752">
    <property type="entry name" value="IMIDAZOLONEPROPIONASE"/>
    <property type="match status" value="1"/>
</dbReference>
<dbReference type="PANTHER" id="PTHR42752:SF1">
    <property type="entry name" value="IMIDAZOLONEPROPIONASE-RELATED"/>
    <property type="match status" value="1"/>
</dbReference>
<proteinExistence type="inferred from homology"/>
<feature type="domain" description="Amidohydrolase-related" evidence="8">
    <location>
        <begin position="65"/>
        <end position="381"/>
    </location>
</feature>